<proteinExistence type="predicted"/>
<evidence type="ECO:0000313" key="1">
    <source>
        <dbReference type="EMBL" id="SDI80530.1"/>
    </source>
</evidence>
<name>A0A1G8NLZ5_9FLAO</name>
<organism evidence="1 2">
    <name type="scientific">Chryseobacterium taeanense</name>
    <dbReference type="NCBI Taxonomy" id="311334"/>
    <lineage>
        <taxon>Bacteria</taxon>
        <taxon>Pseudomonadati</taxon>
        <taxon>Bacteroidota</taxon>
        <taxon>Flavobacteriia</taxon>
        <taxon>Flavobacteriales</taxon>
        <taxon>Weeksellaceae</taxon>
        <taxon>Chryseobacterium group</taxon>
        <taxon>Chryseobacterium</taxon>
    </lineage>
</organism>
<dbReference type="Proteomes" id="UP000198869">
    <property type="component" value="Unassembled WGS sequence"/>
</dbReference>
<gene>
    <name evidence="1" type="ORF">SAMN05421846_11423</name>
</gene>
<sequence length="75" mass="8343">MAEVTRNHQGTTNLKHSHSQTLKPFNLHLTFVILNVTKRSEESLAVINAMLARTFTIHIFFSSAKALCSANDSNS</sequence>
<dbReference type="STRING" id="311334.SAMN05421846_11423"/>
<evidence type="ECO:0000313" key="2">
    <source>
        <dbReference type="Proteomes" id="UP000198869"/>
    </source>
</evidence>
<dbReference type="EMBL" id="FNDW01000014">
    <property type="protein sequence ID" value="SDI80530.1"/>
    <property type="molecule type" value="Genomic_DNA"/>
</dbReference>
<reference evidence="2" key="1">
    <citation type="submission" date="2016-10" db="EMBL/GenBank/DDBJ databases">
        <authorList>
            <person name="Varghese N."/>
            <person name="Submissions S."/>
        </authorList>
    </citation>
    <scope>NUCLEOTIDE SEQUENCE [LARGE SCALE GENOMIC DNA]</scope>
    <source>
        <strain evidence="2">DSM 17071</strain>
    </source>
</reference>
<accession>A0A1G8NLZ5</accession>
<protein>
    <submittedName>
        <fullName evidence="1">Uncharacterized protein</fullName>
    </submittedName>
</protein>
<keyword evidence="2" id="KW-1185">Reference proteome</keyword>
<dbReference type="AlphaFoldDB" id="A0A1G8NLZ5"/>